<dbReference type="VEuPathDB" id="TriTrypDB:TcIL3000_0_55480"/>
<feature type="domain" description="Trypanosome variant surface glycoprotein B-type N-terminal" evidence="10">
    <location>
        <begin position="17"/>
        <end position="93"/>
    </location>
</feature>
<keyword evidence="5" id="KW-0732">Signal</keyword>
<evidence type="ECO:0000256" key="3">
    <source>
        <dbReference type="ARBA" id="ARBA00022475"/>
    </source>
</evidence>
<dbReference type="Proteomes" id="UP000000702">
    <property type="component" value="Unassembled WGS sequence"/>
</dbReference>
<evidence type="ECO:0000256" key="5">
    <source>
        <dbReference type="ARBA" id="ARBA00022729"/>
    </source>
</evidence>
<keyword evidence="8" id="KW-0449">Lipoprotein</keyword>
<keyword evidence="3" id="KW-1003">Cell membrane</keyword>
<comment type="function">
    <text evidence="1">VSG forms a coat on the surface of the parasite. The trypanosome evades the immune response of the host by expressing a series of antigenically distinct VSGs from an estimated 1000 VSG genes.</text>
</comment>
<protein>
    <submittedName>
        <fullName evidence="11">WGS project CAEQ00000000 data, annotated contig 2236</fullName>
    </submittedName>
</protein>
<evidence type="ECO:0000313" key="12">
    <source>
        <dbReference type="Proteomes" id="UP000000702"/>
    </source>
</evidence>
<feature type="region of interest" description="Disordered" evidence="9">
    <location>
        <begin position="119"/>
        <end position="184"/>
    </location>
</feature>
<sequence>MKRKCSVKHGVQRQGENKLKDLKNALEQFRKSLKKEGQFFYLGGNGEVGCGGNSGVDVCARYQNKKGMADIPWAGKMLQEVMKIQESEKNRSIAVHSSKTSGPFAISGENEVDVVHDAHSTAPDLEDHITGKKDDRIREEEPETQAKKHEELRRSTEIKSTKNNNEPQLGDPNPASRLRPQRDGSLLTHSQLILLAALLK</sequence>
<evidence type="ECO:0000259" key="10">
    <source>
        <dbReference type="Pfam" id="PF13206"/>
    </source>
</evidence>
<keyword evidence="4" id="KW-0336">GPI-anchor</keyword>
<evidence type="ECO:0000256" key="4">
    <source>
        <dbReference type="ARBA" id="ARBA00022622"/>
    </source>
</evidence>
<reference evidence="12" key="1">
    <citation type="submission" date="2011-07" db="EMBL/GenBank/DDBJ databases">
        <title>Divergent evolution of antigenic variation in African trypanosomes.</title>
        <authorList>
            <person name="Jackson A.P."/>
            <person name="Berry A."/>
            <person name="Allison H.C."/>
            <person name="Burton P."/>
            <person name="Anderson J."/>
            <person name="Aslett M."/>
            <person name="Brown R."/>
            <person name="Corton N."/>
            <person name="Harris D."/>
            <person name="Hauser H."/>
            <person name="Gamble J."/>
            <person name="Gilderthorp R."/>
            <person name="McQuillan J."/>
            <person name="Quail M.A."/>
            <person name="Sanders M."/>
            <person name="Van Tonder A."/>
            <person name="Ginger M.L."/>
            <person name="Donelson J.E."/>
            <person name="Field M.C."/>
            <person name="Barry J.D."/>
            <person name="Berriman M."/>
            <person name="Hertz-Fowler C."/>
        </authorList>
    </citation>
    <scope>NUCLEOTIDE SEQUENCE [LARGE SCALE GENOMIC DNA]</scope>
    <source>
        <strain evidence="12">IL3000</strain>
    </source>
</reference>
<name>F9WCI7_TRYCI</name>
<dbReference type="EMBL" id="CAEQ01001727">
    <property type="protein sequence ID" value="CCD14980.1"/>
    <property type="molecule type" value="Genomic_DNA"/>
</dbReference>
<comment type="subcellular location">
    <subcellularLocation>
        <location evidence="2">Cell membrane</location>
        <topology evidence="2">Lipid-anchor</topology>
        <topology evidence="2">GPI-anchor</topology>
    </subcellularLocation>
</comment>
<dbReference type="GO" id="GO:0098552">
    <property type="term" value="C:side of membrane"/>
    <property type="evidence" value="ECO:0007669"/>
    <property type="project" value="UniProtKB-KW"/>
</dbReference>
<evidence type="ECO:0000256" key="9">
    <source>
        <dbReference type="SAM" id="MobiDB-lite"/>
    </source>
</evidence>
<keyword evidence="12" id="KW-1185">Reference proteome</keyword>
<dbReference type="Pfam" id="PF13206">
    <property type="entry name" value="VSG_B"/>
    <property type="match status" value="1"/>
</dbReference>
<evidence type="ECO:0000256" key="8">
    <source>
        <dbReference type="ARBA" id="ARBA00023288"/>
    </source>
</evidence>
<keyword evidence="7" id="KW-0325">Glycoprotein</keyword>
<evidence type="ECO:0000256" key="7">
    <source>
        <dbReference type="ARBA" id="ARBA00023180"/>
    </source>
</evidence>
<evidence type="ECO:0000256" key="6">
    <source>
        <dbReference type="ARBA" id="ARBA00023136"/>
    </source>
</evidence>
<evidence type="ECO:0000313" key="11">
    <source>
        <dbReference type="EMBL" id="CCD14980.1"/>
    </source>
</evidence>
<proteinExistence type="predicted"/>
<dbReference type="InterPro" id="IPR025932">
    <property type="entry name" value="Trypano_VSG_B_N_dom"/>
</dbReference>
<evidence type="ECO:0000256" key="2">
    <source>
        <dbReference type="ARBA" id="ARBA00004609"/>
    </source>
</evidence>
<evidence type="ECO:0000256" key="1">
    <source>
        <dbReference type="ARBA" id="ARBA00002523"/>
    </source>
</evidence>
<organism evidence="11 12">
    <name type="scientific">Trypanosoma congolense (strain IL3000)</name>
    <dbReference type="NCBI Taxonomy" id="1068625"/>
    <lineage>
        <taxon>Eukaryota</taxon>
        <taxon>Discoba</taxon>
        <taxon>Euglenozoa</taxon>
        <taxon>Kinetoplastea</taxon>
        <taxon>Metakinetoplastina</taxon>
        <taxon>Trypanosomatida</taxon>
        <taxon>Trypanosomatidae</taxon>
        <taxon>Trypanosoma</taxon>
        <taxon>Nannomonas</taxon>
    </lineage>
</organism>
<reference evidence="11 12" key="2">
    <citation type="journal article" date="2012" name="Proc. Natl. Acad. Sci. U.S.A.">
        <title>Antigenic diversity is generated by distinct evolutionary mechanisms in African trypanosome species.</title>
        <authorList>
            <person name="Jackson A.P."/>
            <person name="Berry A."/>
            <person name="Aslett M."/>
            <person name="Allison H.C."/>
            <person name="Burton P."/>
            <person name="Vavrova-Anderson J."/>
            <person name="Brown R."/>
            <person name="Browne H."/>
            <person name="Corton N."/>
            <person name="Hauser H."/>
            <person name="Gamble J."/>
            <person name="Gilderthorp R."/>
            <person name="Marcello L."/>
            <person name="McQuillan J."/>
            <person name="Otto T.D."/>
            <person name="Quail M.A."/>
            <person name="Sanders M.J."/>
            <person name="van Tonder A."/>
            <person name="Ginger M.L."/>
            <person name="Field M.C."/>
            <person name="Barry J.D."/>
            <person name="Hertz-Fowler C."/>
            <person name="Berriman M."/>
        </authorList>
    </citation>
    <scope>NUCLEOTIDE SEQUENCE [LARGE SCALE GENOMIC DNA]</scope>
    <source>
        <strain evidence="11 12">IL3000</strain>
    </source>
</reference>
<dbReference type="GO" id="GO:0005886">
    <property type="term" value="C:plasma membrane"/>
    <property type="evidence" value="ECO:0007669"/>
    <property type="project" value="UniProtKB-SubCell"/>
</dbReference>
<gene>
    <name evidence="11" type="ORF">TCIL3000_0_55480</name>
</gene>
<comment type="caution">
    <text evidence="11">The sequence shown here is derived from an EMBL/GenBank/DDBJ whole genome shotgun (WGS) entry which is preliminary data.</text>
</comment>
<accession>F9WCI7</accession>
<dbReference type="AlphaFoldDB" id="F9WCI7"/>
<keyword evidence="6" id="KW-0472">Membrane</keyword>
<feature type="compositionally biased region" description="Basic and acidic residues" evidence="9">
    <location>
        <begin position="119"/>
        <end position="160"/>
    </location>
</feature>